<evidence type="ECO:0000313" key="3">
    <source>
        <dbReference type="Proteomes" id="UP000625631"/>
    </source>
</evidence>
<keyword evidence="1" id="KW-0732">Signal</keyword>
<dbReference type="Pfam" id="PF04338">
    <property type="entry name" value="DUF481"/>
    <property type="match status" value="1"/>
</dbReference>
<name>A0ABS0Q1E7_9BACT</name>
<proteinExistence type="predicted"/>
<protein>
    <submittedName>
        <fullName evidence="2">DUF481 domain-containing protein</fullName>
    </submittedName>
</protein>
<feature type="chain" id="PRO_5046187674" evidence="1">
    <location>
        <begin position="25"/>
        <end position="284"/>
    </location>
</feature>
<keyword evidence="3" id="KW-1185">Reference proteome</keyword>
<dbReference type="Proteomes" id="UP000625631">
    <property type="component" value="Unassembled WGS sequence"/>
</dbReference>
<sequence length="284" mass="31286">MKIWKIFGLLIGWLGLLASLAAHAQEPDSTGTAVPDSAVVNSAGSIAPPPAGLPSAEFETYNVDGTGVRYTAALTGIYTTGTVERVYFSTSHTGGFTAGHWQFPAALSYSYGRQDGALRERELLLLSTPDYRIRRWKFYALGEFETSNLRAIDRRVVTGGGVGYQLYADTLNNELALSTFLLDERTDYNTEPDFSRHVVRNSTRLKLRLNRGVVSASELFFYQPSLRNPGGDYRMNSATVLAFKLYQHLALNLAYSFSYESVVVQNRARANGTLSVGFAYSTGK</sequence>
<organism evidence="2 3">
    <name type="scientific">Hymenobacter negativus</name>
    <dbReference type="NCBI Taxonomy" id="2795026"/>
    <lineage>
        <taxon>Bacteria</taxon>
        <taxon>Pseudomonadati</taxon>
        <taxon>Bacteroidota</taxon>
        <taxon>Cytophagia</taxon>
        <taxon>Cytophagales</taxon>
        <taxon>Hymenobacteraceae</taxon>
        <taxon>Hymenobacter</taxon>
    </lineage>
</organism>
<evidence type="ECO:0000313" key="2">
    <source>
        <dbReference type="EMBL" id="MBH8556474.1"/>
    </source>
</evidence>
<dbReference type="RefSeq" id="WP_198073929.1">
    <property type="nucleotide sequence ID" value="NZ_JAEDAE010000001.1"/>
</dbReference>
<evidence type="ECO:0000256" key="1">
    <source>
        <dbReference type="SAM" id="SignalP"/>
    </source>
</evidence>
<dbReference type="EMBL" id="JAEDAE010000001">
    <property type="protein sequence ID" value="MBH8556474.1"/>
    <property type="molecule type" value="Genomic_DNA"/>
</dbReference>
<gene>
    <name evidence="2" type="ORF">I7X13_00345</name>
</gene>
<dbReference type="InterPro" id="IPR007433">
    <property type="entry name" value="DUF481"/>
</dbReference>
<accession>A0ABS0Q1E7</accession>
<reference evidence="2 3" key="1">
    <citation type="submission" date="2020-12" db="EMBL/GenBank/DDBJ databases">
        <title>Hymenobacter sp.</title>
        <authorList>
            <person name="Kim M.K."/>
        </authorList>
    </citation>
    <scope>NUCLEOTIDE SEQUENCE [LARGE SCALE GENOMIC DNA]</scope>
    <source>
        <strain evidence="2 3">BT442</strain>
    </source>
</reference>
<feature type="signal peptide" evidence="1">
    <location>
        <begin position="1"/>
        <end position="24"/>
    </location>
</feature>
<comment type="caution">
    <text evidence="2">The sequence shown here is derived from an EMBL/GenBank/DDBJ whole genome shotgun (WGS) entry which is preliminary data.</text>
</comment>